<dbReference type="SUPFAM" id="SSF81383">
    <property type="entry name" value="F-box domain"/>
    <property type="match status" value="1"/>
</dbReference>
<dbReference type="Pfam" id="PF00646">
    <property type="entry name" value="F-box"/>
    <property type="match status" value="1"/>
</dbReference>
<keyword evidence="3" id="KW-1185">Reference proteome</keyword>
<evidence type="ECO:0000256" key="1">
    <source>
        <dbReference type="SAM" id="Coils"/>
    </source>
</evidence>
<dbReference type="PROSITE" id="PS50181">
    <property type="entry name" value="FBOX"/>
    <property type="match status" value="1"/>
</dbReference>
<feature type="domain" description="F-box" evidence="2">
    <location>
        <begin position="198"/>
        <end position="245"/>
    </location>
</feature>
<keyword evidence="1" id="KW-0175">Coiled coil</keyword>
<dbReference type="WBParaSite" id="PSAMB.scaffold6669size9018.g28911.t1">
    <property type="protein sequence ID" value="PSAMB.scaffold6669size9018.g28911.t1"/>
    <property type="gene ID" value="PSAMB.scaffold6669size9018.g28911"/>
</dbReference>
<evidence type="ECO:0000313" key="3">
    <source>
        <dbReference type="Proteomes" id="UP000887566"/>
    </source>
</evidence>
<dbReference type="InterPro" id="IPR001810">
    <property type="entry name" value="F-box_dom"/>
</dbReference>
<dbReference type="Proteomes" id="UP000887566">
    <property type="component" value="Unplaced"/>
</dbReference>
<dbReference type="AlphaFoldDB" id="A0A914X777"/>
<organism evidence="3 4">
    <name type="scientific">Plectus sambesii</name>
    <dbReference type="NCBI Taxonomy" id="2011161"/>
    <lineage>
        <taxon>Eukaryota</taxon>
        <taxon>Metazoa</taxon>
        <taxon>Ecdysozoa</taxon>
        <taxon>Nematoda</taxon>
        <taxon>Chromadorea</taxon>
        <taxon>Plectida</taxon>
        <taxon>Plectina</taxon>
        <taxon>Plectoidea</taxon>
        <taxon>Plectidae</taxon>
        <taxon>Plectus</taxon>
    </lineage>
</organism>
<accession>A0A914X777</accession>
<reference evidence="4" key="1">
    <citation type="submission" date="2022-11" db="UniProtKB">
        <authorList>
            <consortium name="WormBaseParasite"/>
        </authorList>
    </citation>
    <scope>IDENTIFICATION</scope>
</reference>
<dbReference type="InterPro" id="IPR036047">
    <property type="entry name" value="F-box-like_dom_sf"/>
</dbReference>
<evidence type="ECO:0000313" key="4">
    <source>
        <dbReference type="WBParaSite" id="PSAMB.scaffold6669size9018.g28911.t1"/>
    </source>
</evidence>
<feature type="coiled-coil region" evidence="1">
    <location>
        <begin position="156"/>
        <end position="183"/>
    </location>
</feature>
<name>A0A914X777_9BILA</name>
<evidence type="ECO:0000259" key="2">
    <source>
        <dbReference type="PROSITE" id="PS50181"/>
    </source>
</evidence>
<protein>
    <submittedName>
        <fullName evidence="4">F-box domain-containing protein</fullName>
    </submittedName>
</protein>
<sequence>MLSDDLISAAGWLDGLMVLPMWRGSKLPNFNIGDDMLLTMADADHGSSYFCVMGCSGITPGGIRAFIQKWMEKGEPKEGANSTGYRYGDKWDRCTLAFYKCANVTSAAVEEACGDLLKKKATASVYSEEMNDRVIYTTWCRSNNRRLEIFFHIYSMAALQAEVARLQAENDQFRRALVDMNGRIVCGQLTGDLPDNFLEQFSQLPDLPLEQVLRFLPAHQVAQMRHVSHKFNNLIKKCSQTMPKKECNGSVVFKSNHRSELTVEWFDVCGKKITSMTKLAGDKVALSELLRFICIGGRMYFSDGLSAANNVLYQLSKAWLKIRPEVVIFSGDLSQTSQKSLKAFLKKVEPSVKRLHFQDARNIGHNLLSGDVIGAAGRLDGLMVMPMRRGSNLRDINIGDETLLAMADADHMPSYICFMGCSGITPGGIRAFVEKWMKKERLKTDAKSFNSARGLKLCEVTFYNCTNMSLAAVAEACGDLLKKETITGADASPVGAQEEINVVVCYAIHLLSRTRRLEIVFTQQAFRTQFVKEPGEKKVLYIATY</sequence>
<proteinExistence type="predicted"/>